<name>A0A250IRY1_9BACT</name>
<sequence length="185" mass="21160">MNESASLIDEHEPLTELEGIDLYDRARLIDEGVTNVEALAHHDIIELTLMTRIPVSRLLDWLDQAILHLRMGKEERSAVLERLRQYGIRTATDLVKACEDEDRRARLECVFNVTPTPPSTNPQMSPRLDILLRALKDEEWLQNLLQWHAPQKHKPLHLPENDPRGRNVPRMRIASASPCSAVSAI</sequence>
<gene>
    <name evidence="1" type="ORF">MEBOL_007448</name>
</gene>
<organism evidence="1 2">
    <name type="scientific">Melittangium boletus DSM 14713</name>
    <dbReference type="NCBI Taxonomy" id="1294270"/>
    <lineage>
        <taxon>Bacteria</taxon>
        <taxon>Pseudomonadati</taxon>
        <taxon>Myxococcota</taxon>
        <taxon>Myxococcia</taxon>
        <taxon>Myxococcales</taxon>
        <taxon>Cystobacterineae</taxon>
        <taxon>Archangiaceae</taxon>
        <taxon>Melittangium</taxon>
    </lineage>
</organism>
<accession>A0A250IRY1</accession>
<dbReference type="AlphaFoldDB" id="A0A250IRY1"/>
<dbReference type="OrthoDB" id="6503540at2"/>
<evidence type="ECO:0008006" key="3">
    <source>
        <dbReference type="Google" id="ProtNLM"/>
    </source>
</evidence>
<dbReference type="EMBL" id="CP022163">
    <property type="protein sequence ID" value="ATB33947.1"/>
    <property type="molecule type" value="Genomic_DNA"/>
</dbReference>
<evidence type="ECO:0000313" key="1">
    <source>
        <dbReference type="EMBL" id="ATB33947.1"/>
    </source>
</evidence>
<dbReference type="Gene3D" id="1.10.150.20">
    <property type="entry name" value="5' to 3' exonuclease, C-terminal subdomain"/>
    <property type="match status" value="1"/>
</dbReference>
<keyword evidence="2" id="KW-1185">Reference proteome</keyword>
<dbReference type="Proteomes" id="UP000217289">
    <property type="component" value="Chromosome"/>
</dbReference>
<dbReference type="RefSeq" id="WP_095981905.1">
    <property type="nucleotide sequence ID" value="NZ_CP022163.1"/>
</dbReference>
<dbReference type="KEGG" id="mbd:MEBOL_007448"/>
<evidence type="ECO:0000313" key="2">
    <source>
        <dbReference type="Proteomes" id="UP000217289"/>
    </source>
</evidence>
<reference evidence="1 2" key="1">
    <citation type="submission" date="2017-06" db="EMBL/GenBank/DDBJ databases">
        <authorList>
            <person name="Kim H.J."/>
            <person name="Triplett B.A."/>
        </authorList>
    </citation>
    <scope>NUCLEOTIDE SEQUENCE [LARGE SCALE GENOMIC DNA]</scope>
    <source>
        <strain evidence="1 2">DSM 14713</strain>
    </source>
</reference>
<proteinExistence type="predicted"/>
<protein>
    <recommendedName>
        <fullName evidence="3">DUF4332 domain-containing protein</fullName>
    </recommendedName>
</protein>